<keyword evidence="1" id="KW-0812">Transmembrane</keyword>
<feature type="transmembrane region" description="Helical" evidence="1">
    <location>
        <begin position="236"/>
        <end position="260"/>
    </location>
</feature>
<keyword evidence="1" id="KW-1133">Transmembrane helix</keyword>
<dbReference type="STRING" id="649639.Bcell_0444"/>
<dbReference type="EMBL" id="CP002394">
    <property type="protein sequence ID" value="ADU28726.1"/>
    <property type="molecule type" value="Genomic_DNA"/>
</dbReference>
<dbReference type="Proteomes" id="UP000001401">
    <property type="component" value="Chromosome"/>
</dbReference>
<dbReference type="GO" id="GO:0005886">
    <property type="term" value="C:plasma membrane"/>
    <property type="evidence" value="ECO:0007669"/>
    <property type="project" value="UniProtKB-SubCell"/>
</dbReference>
<keyword evidence="1" id="KW-0472">Membrane</keyword>
<evidence type="ECO:0000313" key="2">
    <source>
        <dbReference type="EMBL" id="ADU28726.1"/>
    </source>
</evidence>
<sequence>MWQLFKNEWIKLWSKKQNWFFIGALIIITIFVGIMHNQLMSDPYASETGDWQVGLEMEIAHQEEIIATTDEEWEKEWAQELINEHEAYLEAGVDPTATTNMTFINSTLLGIASFITLFSVIVSSTIVSSEVNSGTIKQLVIRPYERWQFLLSKFMIVVVYMLILIATLFITNFLIGTIFYEAGSFSDPIIERSFMGETAEWTVGPLIFAKIGLYILNTLVFIVISFSLSTLFKNQALAVGIGIFTLFATSMLSQSLVFFLEDTAWFKFIFISHLNLPQYVAQETLMEGVTLPFSLVVLSIYVIVFLAITTVFFQKRDIAY</sequence>
<evidence type="ECO:0008006" key="4">
    <source>
        <dbReference type="Google" id="ProtNLM"/>
    </source>
</evidence>
<dbReference type="RefSeq" id="WP_013487067.1">
    <property type="nucleotide sequence ID" value="NC_014829.1"/>
</dbReference>
<dbReference type="GO" id="GO:0140359">
    <property type="term" value="F:ABC-type transporter activity"/>
    <property type="evidence" value="ECO:0007669"/>
    <property type="project" value="InterPro"/>
</dbReference>
<dbReference type="KEGG" id="bco:Bcell_0444"/>
<evidence type="ECO:0000256" key="1">
    <source>
        <dbReference type="SAM" id="Phobius"/>
    </source>
</evidence>
<dbReference type="OrthoDB" id="8613028at2"/>
<dbReference type="HOGENOM" id="CLU_050687_0_0_9"/>
<feature type="transmembrane region" description="Helical" evidence="1">
    <location>
        <begin position="149"/>
        <end position="182"/>
    </location>
</feature>
<proteinExistence type="predicted"/>
<organism evidence="2 3">
    <name type="scientific">Evansella cellulosilytica (strain ATCC 21833 / DSM 2522 / FERM P-1141 / JCM 9156 / N-4)</name>
    <name type="common">Bacillus cellulosilyticus</name>
    <dbReference type="NCBI Taxonomy" id="649639"/>
    <lineage>
        <taxon>Bacteria</taxon>
        <taxon>Bacillati</taxon>
        <taxon>Bacillota</taxon>
        <taxon>Bacilli</taxon>
        <taxon>Bacillales</taxon>
        <taxon>Bacillaceae</taxon>
        <taxon>Evansella</taxon>
    </lineage>
</organism>
<name>E6TWP3_EVAC2</name>
<feature type="transmembrane region" description="Helical" evidence="1">
    <location>
        <begin position="293"/>
        <end position="313"/>
    </location>
</feature>
<keyword evidence="3" id="KW-1185">Reference proteome</keyword>
<dbReference type="AlphaFoldDB" id="E6TWP3"/>
<feature type="transmembrane region" description="Helical" evidence="1">
    <location>
        <begin position="20"/>
        <end position="39"/>
    </location>
</feature>
<evidence type="ECO:0000313" key="3">
    <source>
        <dbReference type="Proteomes" id="UP000001401"/>
    </source>
</evidence>
<feature type="transmembrane region" description="Helical" evidence="1">
    <location>
        <begin position="108"/>
        <end position="128"/>
    </location>
</feature>
<protein>
    <recommendedName>
        <fullName evidence="4">ABC transporter permease</fullName>
    </recommendedName>
</protein>
<gene>
    <name evidence="2" type="ordered locus">Bcell_0444</name>
</gene>
<feature type="transmembrane region" description="Helical" evidence="1">
    <location>
        <begin position="202"/>
        <end position="224"/>
    </location>
</feature>
<reference evidence="2" key="1">
    <citation type="submission" date="2010-12" db="EMBL/GenBank/DDBJ databases">
        <title>Complete sequence of Bacillus cellulosilyticus DSM 2522.</title>
        <authorList>
            <consortium name="US DOE Joint Genome Institute"/>
            <person name="Lucas S."/>
            <person name="Copeland A."/>
            <person name="Lapidus A."/>
            <person name="Cheng J.-F."/>
            <person name="Bruce D."/>
            <person name="Goodwin L."/>
            <person name="Pitluck S."/>
            <person name="Chertkov O."/>
            <person name="Detter J.C."/>
            <person name="Han C."/>
            <person name="Tapia R."/>
            <person name="Land M."/>
            <person name="Hauser L."/>
            <person name="Jeffries C."/>
            <person name="Kyrpides N."/>
            <person name="Ivanova N."/>
            <person name="Mikhailova N."/>
            <person name="Brumm P."/>
            <person name="Mead D."/>
            <person name="Woyke T."/>
        </authorList>
    </citation>
    <scope>NUCLEOTIDE SEQUENCE [LARGE SCALE GENOMIC DNA]</scope>
    <source>
        <strain evidence="2">DSM 2522</strain>
    </source>
</reference>
<dbReference type="PANTHER" id="PTHR37305">
    <property type="entry name" value="INTEGRAL MEMBRANE PROTEIN-RELATED"/>
    <property type="match status" value="1"/>
</dbReference>
<dbReference type="PANTHER" id="PTHR37305:SF1">
    <property type="entry name" value="MEMBRANE PROTEIN"/>
    <property type="match status" value="1"/>
</dbReference>
<dbReference type="eggNOG" id="COG1277">
    <property type="taxonomic scope" value="Bacteria"/>
</dbReference>
<dbReference type="Pfam" id="PF12679">
    <property type="entry name" value="ABC2_membrane_2"/>
    <property type="match status" value="1"/>
</dbReference>
<accession>E6TWP3</accession>